<comment type="caution">
    <text evidence="2">The sequence shown here is derived from an EMBL/GenBank/DDBJ whole genome shotgun (WGS) entry which is preliminary data.</text>
</comment>
<feature type="non-terminal residue" evidence="2">
    <location>
        <position position="1"/>
    </location>
</feature>
<evidence type="ECO:0000313" key="2">
    <source>
        <dbReference type="EMBL" id="KKN18320.1"/>
    </source>
</evidence>
<dbReference type="AlphaFoldDB" id="A0A0F9NFM4"/>
<gene>
    <name evidence="2" type="ORF">LCGC14_0956850</name>
</gene>
<protein>
    <submittedName>
        <fullName evidence="2">Uncharacterized protein</fullName>
    </submittedName>
</protein>
<dbReference type="EMBL" id="LAZR01003438">
    <property type="protein sequence ID" value="KKN18320.1"/>
    <property type="molecule type" value="Genomic_DNA"/>
</dbReference>
<reference evidence="2" key="1">
    <citation type="journal article" date="2015" name="Nature">
        <title>Complex archaea that bridge the gap between prokaryotes and eukaryotes.</title>
        <authorList>
            <person name="Spang A."/>
            <person name="Saw J.H."/>
            <person name="Jorgensen S.L."/>
            <person name="Zaremba-Niedzwiedzka K."/>
            <person name="Martijn J."/>
            <person name="Lind A.E."/>
            <person name="van Eijk R."/>
            <person name="Schleper C."/>
            <person name="Guy L."/>
            <person name="Ettema T.J."/>
        </authorList>
    </citation>
    <scope>NUCLEOTIDE SEQUENCE</scope>
</reference>
<feature type="compositionally biased region" description="Gly residues" evidence="1">
    <location>
        <begin position="22"/>
        <end position="34"/>
    </location>
</feature>
<sequence length="466" mass="50799">SKHVIIKGGAGSGHHGHSGRPGKVGGSLPSGGLGATPISNDEKELHTYLTMVADMKRGQGRKDFKYAGMEDMILKHGKFFKPPQKGDKLPKGCEAGEPKECYRNSIMNSISNEDLIYTEGYATSPSLPGFGFQHAWLTTSDGKVIDPTWTGDKVSPGTAYFGIQMDKDFVLATTARTGMAGIIANDWMDDSRLMKDGFPKGAMITKEMKVALVWEKGGAGSGHYGHAGRPGKVGGSVPGSLLSTSQINPAYFTKGPGKKLLEGMKSKARGETIEILSDKRYDLKAYHFRELGKISTQSSYDNPDSFVMTEEQYGKGPYGFMAGQQAGGIYDQKTKIIHINNAIGLIPVSRQTLFHELGHHQENIMSHDNYTALSGARFDLAVNLGVADYMGKPGSEWSQEAKMQVFDLGLRPYSFLTTGEFIADTFKLQAVRQGNSIRIIEGLVSKGQPFEFKFSNIYDEGKSPYD</sequence>
<feature type="region of interest" description="Disordered" evidence="1">
    <location>
        <begin position="1"/>
        <end position="39"/>
    </location>
</feature>
<accession>A0A0F9NFM4</accession>
<name>A0A0F9NFM4_9ZZZZ</name>
<evidence type="ECO:0000256" key="1">
    <source>
        <dbReference type="SAM" id="MobiDB-lite"/>
    </source>
</evidence>
<organism evidence="2">
    <name type="scientific">marine sediment metagenome</name>
    <dbReference type="NCBI Taxonomy" id="412755"/>
    <lineage>
        <taxon>unclassified sequences</taxon>
        <taxon>metagenomes</taxon>
        <taxon>ecological metagenomes</taxon>
    </lineage>
</organism>
<proteinExistence type="predicted"/>